<feature type="region of interest" description="Disordered" evidence="1">
    <location>
        <begin position="131"/>
        <end position="167"/>
    </location>
</feature>
<dbReference type="Proteomes" id="UP000789901">
    <property type="component" value="Unassembled WGS sequence"/>
</dbReference>
<name>A0ABN7VL24_GIGMA</name>
<sequence length="167" mass="19338">MKHLQGNKDIFTKKFQEIKQELLKQEGNVLKRDKCIATWLGLHNPGLVTIIRKANEVYSNITYKQLAEKPLSQEELNFIKFRDEIESSAVKITHITRDNQEKNIQKKKLLVDNECGTMDYELEETLLSETTKEPTTIHKETKTASSQEKIATATETNTEIPNKRKIH</sequence>
<feature type="compositionally biased region" description="Basic and acidic residues" evidence="1">
    <location>
        <begin position="131"/>
        <end position="142"/>
    </location>
</feature>
<comment type="caution">
    <text evidence="2">The sequence shown here is derived from an EMBL/GenBank/DDBJ whole genome shotgun (WGS) entry which is preliminary data.</text>
</comment>
<keyword evidence="3" id="KW-1185">Reference proteome</keyword>
<proteinExistence type="predicted"/>
<accession>A0ABN7VL24</accession>
<feature type="non-terminal residue" evidence="2">
    <location>
        <position position="1"/>
    </location>
</feature>
<reference evidence="2 3" key="1">
    <citation type="submission" date="2021-06" db="EMBL/GenBank/DDBJ databases">
        <authorList>
            <person name="Kallberg Y."/>
            <person name="Tangrot J."/>
            <person name="Rosling A."/>
        </authorList>
    </citation>
    <scope>NUCLEOTIDE SEQUENCE [LARGE SCALE GENOMIC DNA]</scope>
    <source>
        <strain evidence="2 3">120-4 pot B 10/14</strain>
    </source>
</reference>
<feature type="non-terminal residue" evidence="2">
    <location>
        <position position="167"/>
    </location>
</feature>
<evidence type="ECO:0000256" key="1">
    <source>
        <dbReference type="SAM" id="MobiDB-lite"/>
    </source>
</evidence>
<feature type="compositionally biased region" description="Polar residues" evidence="1">
    <location>
        <begin position="143"/>
        <end position="160"/>
    </location>
</feature>
<gene>
    <name evidence="2" type="ORF">GMARGA_LOCUS20054</name>
</gene>
<organism evidence="2 3">
    <name type="scientific">Gigaspora margarita</name>
    <dbReference type="NCBI Taxonomy" id="4874"/>
    <lineage>
        <taxon>Eukaryota</taxon>
        <taxon>Fungi</taxon>
        <taxon>Fungi incertae sedis</taxon>
        <taxon>Mucoromycota</taxon>
        <taxon>Glomeromycotina</taxon>
        <taxon>Glomeromycetes</taxon>
        <taxon>Diversisporales</taxon>
        <taxon>Gigasporaceae</taxon>
        <taxon>Gigaspora</taxon>
    </lineage>
</organism>
<dbReference type="EMBL" id="CAJVQB010017254">
    <property type="protein sequence ID" value="CAG8783427.1"/>
    <property type="molecule type" value="Genomic_DNA"/>
</dbReference>
<protein>
    <submittedName>
        <fullName evidence="2">14619_t:CDS:1</fullName>
    </submittedName>
</protein>
<evidence type="ECO:0000313" key="3">
    <source>
        <dbReference type="Proteomes" id="UP000789901"/>
    </source>
</evidence>
<evidence type="ECO:0000313" key="2">
    <source>
        <dbReference type="EMBL" id="CAG8783427.1"/>
    </source>
</evidence>